<sequence>MMNETIEKLEIDENLINFNGPEDDEDDFDDDDFNVEIDSIGGYDDFDDEDEDF</sequence>
<reference evidence="1" key="1">
    <citation type="submission" date="2020-10" db="EMBL/GenBank/DDBJ databases">
        <authorList>
            <person name="Lu T."/>
            <person name="Wang Q."/>
            <person name="Han X."/>
        </authorList>
    </citation>
    <scope>NUCLEOTIDE SEQUENCE</scope>
    <source>
        <strain evidence="1">WQ 366</strain>
    </source>
</reference>
<dbReference type="EMBL" id="JADEYP010000021">
    <property type="protein sequence ID" value="MCA5005780.1"/>
    <property type="molecule type" value="Genomic_DNA"/>
</dbReference>
<dbReference type="Proteomes" id="UP001165302">
    <property type="component" value="Unassembled WGS sequence"/>
</dbReference>
<keyword evidence="2" id="KW-1185">Reference proteome</keyword>
<dbReference type="RefSeq" id="WP_225553854.1">
    <property type="nucleotide sequence ID" value="NZ_JADEYP010000021.1"/>
</dbReference>
<proteinExistence type="predicted"/>
<name>A0ABS7Z6K0_9SPHI</name>
<comment type="caution">
    <text evidence="1">The sequence shown here is derived from an EMBL/GenBank/DDBJ whole genome shotgun (WGS) entry which is preliminary data.</text>
</comment>
<evidence type="ECO:0000313" key="2">
    <source>
        <dbReference type="Proteomes" id="UP001165302"/>
    </source>
</evidence>
<accession>A0ABS7Z6K0</accession>
<evidence type="ECO:0000313" key="1">
    <source>
        <dbReference type="EMBL" id="MCA5005780.1"/>
    </source>
</evidence>
<gene>
    <name evidence="1" type="ORF">IPZ78_11520</name>
</gene>
<protein>
    <submittedName>
        <fullName evidence="1">Uncharacterized protein</fullName>
    </submittedName>
</protein>
<organism evidence="1 2">
    <name type="scientific">Sphingobacterium bovistauri</name>
    <dbReference type="NCBI Taxonomy" id="2781959"/>
    <lineage>
        <taxon>Bacteria</taxon>
        <taxon>Pseudomonadati</taxon>
        <taxon>Bacteroidota</taxon>
        <taxon>Sphingobacteriia</taxon>
        <taxon>Sphingobacteriales</taxon>
        <taxon>Sphingobacteriaceae</taxon>
        <taxon>Sphingobacterium</taxon>
    </lineage>
</organism>